<sequence length="553" mass="58688">MKLSPSAHIDTFTRDSLPPSDLWPTLEFTLSGVQYPERLNAAVELVDRAVERFGPDRDAIIVGDGDRWSYGELQRRANQFAQVLTEDHGVVPGNRVALRLHNGPWAVACWLGALKAGAVVVTTMIAWKSNEVRNIFGRVSPRVAVVDGRCLDDVADALDELVPAGGLIVAGGAVDALAAACDTKDGVFTAVDTAADDVALLGATSGTTGAPKITMHFHRDILANADTFAEHVLRLTEHDVSATTAPLAFTFGLGGAVVFPLRSGGAAVILERATPIELAKLIEPLGITVLYTAPTGYRAVLNEGLADQLRRLRVGVSAGEHLSRETFEAVEAASGVRLVDGIGSTEMLHVFISAAGDDIRPGATGRAVPGYRAAVLDEEGQPLGPGVAGRLAVIGPTGCRYLQDERQTNYVQNGWNITGDTFVMDEEGYFTFHARNDSMIITAGYNVGAPEVEEAVAAHPDVLECAVVGRPDPERGSVVNAFVVPRAGVDPSDDLTTAILGVVKERLAIYKCPRRIDYVDELPRNPSGKIQHFILRERAAAEAAAAALISQGA</sequence>
<dbReference type="Gene3D" id="3.30.300.30">
    <property type="match status" value="1"/>
</dbReference>
<protein>
    <submittedName>
        <fullName evidence="4">AMP-binding protein</fullName>
    </submittedName>
</protein>
<dbReference type="AlphaFoldDB" id="A0AAU7VYQ8"/>
<dbReference type="InterPro" id="IPR020845">
    <property type="entry name" value="AMP-binding_CS"/>
</dbReference>
<dbReference type="Pfam" id="PF13193">
    <property type="entry name" value="AMP-binding_C"/>
    <property type="match status" value="1"/>
</dbReference>
<feature type="domain" description="AMP-dependent synthetase/ligase" evidence="2">
    <location>
        <begin position="47"/>
        <end position="397"/>
    </location>
</feature>
<dbReference type="InterPro" id="IPR042099">
    <property type="entry name" value="ANL_N_sf"/>
</dbReference>
<dbReference type="PANTHER" id="PTHR43352:SF1">
    <property type="entry name" value="ANTHRANILATE--COA LIGASE"/>
    <property type="match status" value="1"/>
</dbReference>
<evidence type="ECO:0000256" key="1">
    <source>
        <dbReference type="ARBA" id="ARBA00022598"/>
    </source>
</evidence>
<dbReference type="InterPro" id="IPR025110">
    <property type="entry name" value="AMP-bd_C"/>
</dbReference>
<dbReference type="GO" id="GO:0044550">
    <property type="term" value="P:secondary metabolite biosynthetic process"/>
    <property type="evidence" value="ECO:0007669"/>
    <property type="project" value="TreeGrafter"/>
</dbReference>
<reference evidence="4" key="1">
    <citation type="submission" date="2024-06" db="EMBL/GenBank/DDBJ databases">
        <title>Draft genome sequence of Microbacterium sp. strain A8/3-1, isolated from Oxytropis tragacanthoides Fisch. ex DC. Root nodules in the Altai region of Russia.</title>
        <authorList>
            <person name="Sazanova A."/>
            <person name="Guro P."/>
            <person name="Kuznetsova I."/>
            <person name="Belimov A."/>
            <person name="Safronova V."/>
        </authorList>
    </citation>
    <scope>NUCLEOTIDE SEQUENCE</scope>
    <source>
        <strain evidence="4">A8/3-1</strain>
    </source>
</reference>
<evidence type="ECO:0000313" key="4">
    <source>
        <dbReference type="EMBL" id="XBX78982.1"/>
    </source>
</evidence>
<proteinExistence type="predicted"/>
<name>A0AAU7VYQ8_9MICO</name>
<dbReference type="RefSeq" id="WP_350352137.1">
    <property type="nucleotide sequence ID" value="NZ_CP158357.1"/>
</dbReference>
<evidence type="ECO:0000259" key="3">
    <source>
        <dbReference type="Pfam" id="PF13193"/>
    </source>
</evidence>
<organism evidence="4">
    <name type="scientific">Microbacterium sp. A8/3-1</name>
    <dbReference type="NCBI Taxonomy" id="3160749"/>
    <lineage>
        <taxon>Bacteria</taxon>
        <taxon>Bacillati</taxon>
        <taxon>Actinomycetota</taxon>
        <taxon>Actinomycetes</taxon>
        <taxon>Micrococcales</taxon>
        <taxon>Microbacteriaceae</taxon>
        <taxon>Microbacterium</taxon>
    </lineage>
</organism>
<dbReference type="GO" id="GO:0016878">
    <property type="term" value="F:acid-thiol ligase activity"/>
    <property type="evidence" value="ECO:0007669"/>
    <property type="project" value="TreeGrafter"/>
</dbReference>
<keyword evidence="1" id="KW-0436">Ligase</keyword>
<dbReference type="EMBL" id="CP158357">
    <property type="protein sequence ID" value="XBX78982.1"/>
    <property type="molecule type" value="Genomic_DNA"/>
</dbReference>
<dbReference type="PROSITE" id="PS00455">
    <property type="entry name" value="AMP_BINDING"/>
    <property type="match status" value="1"/>
</dbReference>
<gene>
    <name evidence="4" type="ORF">ABS642_02505</name>
</gene>
<feature type="domain" description="AMP-binding enzyme C-terminal" evidence="3">
    <location>
        <begin position="451"/>
        <end position="529"/>
    </location>
</feature>
<dbReference type="InterPro" id="IPR000873">
    <property type="entry name" value="AMP-dep_synth/lig_dom"/>
</dbReference>
<evidence type="ECO:0000259" key="2">
    <source>
        <dbReference type="Pfam" id="PF00501"/>
    </source>
</evidence>
<dbReference type="InterPro" id="IPR045851">
    <property type="entry name" value="AMP-bd_C_sf"/>
</dbReference>
<dbReference type="SUPFAM" id="SSF56801">
    <property type="entry name" value="Acetyl-CoA synthetase-like"/>
    <property type="match status" value="1"/>
</dbReference>
<dbReference type="Gene3D" id="3.40.50.12780">
    <property type="entry name" value="N-terminal domain of ligase-like"/>
    <property type="match status" value="1"/>
</dbReference>
<dbReference type="PANTHER" id="PTHR43352">
    <property type="entry name" value="ACETYL-COA SYNTHETASE"/>
    <property type="match status" value="1"/>
</dbReference>
<accession>A0AAU7VYQ8</accession>
<dbReference type="Pfam" id="PF00501">
    <property type="entry name" value="AMP-binding"/>
    <property type="match status" value="1"/>
</dbReference>